<feature type="chain" id="PRO_5008677035" description="Membrane-bound lysozyme-inhibitor of c-type lysozyme" evidence="1">
    <location>
        <begin position="19"/>
        <end position="105"/>
    </location>
</feature>
<proteinExistence type="predicted"/>
<dbReference type="AlphaFoldDB" id="A0A1C3JT86"/>
<dbReference type="InterPro" id="IPR036328">
    <property type="entry name" value="MliC_sf"/>
</dbReference>
<dbReference type="Gene3D" id="2.40.128.200">
    <property type="match status" value="1"/>
</dbReference>
<feature type="signal peptide" evidence="1">
    <location>
        <begin position="1"/>
        <end position="18"/>
    </location>
</feature>
<dbReference type="EMBL" id="FLRB01000021">
    <property type="protein sequence ID" value="SBT22646.1"/>
    <property type="molecule type" value="Genomic_DNA"/>
</dbReference>
<organism evidence="2 5">
    <name type="scientific">Marinomonas gallaica</name>
    <dbReference type="NCBI Taxonomy" id="1806667"/>
    <lineage>
        <taxon>Bacteria</taxon>
        <taxon>Pseudomonadati</taxon>
        <taxon>Pseudomonadota</taxon>
        <taxon>Gammaproteobacteria</taxon>
        <taxon>Oceanospirillales</taxon>
        <taxon>Oceanospirillaceae</taxon>
        <taxon>Marinomonas</taxon>
    </lineage>
</organism>
<dbReference type="EMBL" id="FLRA01000020">
    <property type="protein sequence ID" value="SBT18444.1"/>
    <property type="molecule type" value="Genomic_DNA"/>
</dbReference>
<reference evidence="2 5" key="2">
    <citation type="submission" date="2016-06" db="EMBL/GenBank/DDBJ databases">
        <authorList>
            <person name="Kjaerup R.B."/>
            <person name="Dalgaard T.S."/>
            <person name="Juul-Madsen H.R."/>
        </authorList>
    </citation>
    <scope>NUCLEOTIDE SEQUENCE [LARGE SCALE GENOMIC DNA]</scope>
    <source>
        <strain evidence="2 5">CECT 5115</strain>
    </source>
</reference>
<accession>A0A1C3JT86</accession>
<protein>
    <recommendedName>
        <fullName evidence="6">Membrane-bound lysozyme-inhibitor of c-type lysozyme</fullName>
    </recommendedName>
</protein>
<gene>
    <name evidence="2" type="ORF">MGA5115_02575</name>
    <name evidence="3" type="ORF">MGA5116_03269</name>
</gene>
<dbReference type="SUPFAM" id="SSF141488">
    <property type="entry name" value="YdhA-like"/>
    <property type="match status" value="1"/>
</dbReference>
<name>A0A1C3JT86_9GAMM</name>
<evidence type="ECO:0000313" key="3">
    <source>
        <dbReference type="EMBL" id="SBT22646.1"/>
    </source>
</evidence>
<keyword evidence="1" id="KW-0732">Signal</keyword>
<reference evidence="3 4" key="1">
    <citation type="submission" date="2016-06" db="EMBL/GenBank/DDBJ databases">
        <authorList>
            <person name="Rodrigo-Torres L."/>
            <person name="Arahal D.R."/>
        </authorList>
    </citation>
    <scope>NUCLEOTIDE SEQUENCE [LARGE SCALE GENOMIC DNA]</scope>
    <source>
        <strain evidence="3 4">CECT 5116</strain>
    </source>
</reference>
<keyword evidence="4" id="KW-1185">Reference proteome</keyword>
<evidence type="ECO:0000313" key="2">
    <source>
        <dbReference type="EMBL" id="SBT18444.1"/>
    </source>
</evidence>
<evidence type="ECO:0000313" key="4">
    <source>
        <dbReference type="Proteomes" id="UP000092840"/>
    </source>
</evidence>
<sequence length="105" mass="11985">MKQLLCFVSMLLIPPASAYNLHPYIAHKTITYRCENLLVMVAFEPAEAHLLINHFSYVLHLTRPSTGSVYVGDILSFRDQGENATLIYRNDRQLHCSRLSDHPDA</sequence>
<evidence type="ECO:0000313" key="5">
    <source>
        <dbReference type="Proteomes" id="UP000092871"/>
    </source>
</evidence>
<evidence type="ECO:0008006" key="6">
    <source>
        <dbReference type="Google" id="ProtNLM"/>
    </source>
</evidence>
<dbReference type="Proteomes" id="UP000092871">
    <property type="component" value="Unassembled WGS sequence"/>
</dbReference>
<evidence type="ECO:0000256" key="1">
    <source>
        <dbReference type="SAM" id="SignalP"/>
    </source>
</evidence>
<dbReference type="Proteomes" id="UP000092840">
    <property type="component" value="Unassembled WGS sequence"/>
</dbReference>